<proteinExistence type="predicted"/>
<keyword evidence="4" id="KW-0411">Iron-sulfur</keyword>
<feature type="domain" description="HTH merR-type" evidence="6">
    <location>
        <begin position="6"/>
        <end position="74"/>
    </location>
</feature>
<evidence type="ECO:0000313" key="7">
    <source>
        <dbReference type="EMBL" id="GLX81111.1"/>
    </source>
</evidence>
<dbReference type="InterPro" id="IPR009061">
    <property type="entry name" value="DNA-bd_dom_put_sf"/>
</dbReference>
<dbReference type="CDD" id="cd01110">
    <property type="entry name" value="HTH_SoxR"/>
    <property type="match status" value="1"/>
</dbReference>
<protein>
    <recommendedName>
        <fullName evidence="1">Redox-sensitive transcriptional activator SoxR</fullName>
    </recommendedName>
</protein>
<dbReference type="NCBIfam" id="TIGR01950">
    <property type="entry name" value="SoxR"/>
    <property type="match status" value="1"/>
</dbReference>
<dbReference type="SMART" id="SM00422">
    <property type="entry name" value="HTH_MERR"/>
    <property type="match status" value="1"/>
</dbReference>
<dbReference type="InterPro" id="IPR010211">
    <property type="entry name" value="Redox-sen_tscrpt-act_SoxR"/>
</dbReference>
<gene>
    <name evidence="7" type="ORF">theurythT_05630</name>
</gene>
<keyword evidence="3" id="KW-0408">Iron</keyword>
<dbReference type="Proteomes" id="UP001157133">
    <property type="component" value="Unassembled WGS sequence"/>
</dbReference>
<keyword evidence="8" id="KW-1185">Reference proteome</keyword>
<dbReference type="RefSeq" id="WP_284206442.1">
    <property type="nucleotide sequence ID" value="NZ_BSSU01000003.1"/>
</dbReference>
<evidence type="ECO:0000256" key="3">
    <source>
        <dbReference type="ARBA" id="ARBA00023004"/>
    </source>
</evidence>
<keyword evidence="2" id="KW-0479">Metal-binding</keyword>
<dbReference type="PRINTS" id="PR00040">
    <property type="entry name" value="HTHMERR"/>
</dbReference>
<dbReference type="PANTHER" id="PTHR30204:SF0">
    <property type="entry name" value="REDOX-SENSITIVE TRANSCRIPTIONAL ACTIVATOR SOXR"/>
    <property type="match status" value="1"/>
</dbReference>
<reference evidence="7 8" key="1">
    <citation type="submission" date="2023-03" db="EMBL/GenBank/DDBJ databases">
        <title>Draft genome sequence of Thalassotalea eurytherma JCM 18482T.</title>
        <authorList>
            <person name="Sawabe T."/>
        </authorList>
    </citation>
    <scope>NUCLEOTIDE SEQUENCE [LARGE SCALE GENOMIC DNA]</scope>
    <source>
        <strain evidence="7 8">JCM 18482</strain>
    </source>
</reference>
<evidence type="ECO:0000313" key="8">
    <source>
        <dbReference type="Proteomes" id="UP001157133"/>
    </source>
</evidence>
<dbReference type="InterPro" id="IPR000551">
    <property type="entry name" value="MerR-type_HTH_dom"/>
</dbReference>
<organism evidence="7 8">
    <name type="scientific">Thalassotalea eurytherma</name>
    <dbReference type="NCBI Taxonomy" id="1144278"/>
    <lineage>
        <taxon>Bacteria</taxon>
        <taxon>Pseudomonadati</taxon>
        <taxon>Pseudomonadota</taxon>
        <taxon>Gammaproteobacteria</taxon>
        <taxon>Alteromonadales</taxon>
        <taxon>Colwelliaceae</taxon>
        <taxon>Thalassotalea</taxon>
    </lineage>
</organism>
<dbReference type="Gene3D" id="1.10.1660.10">
    <property type="match status" value="1"/>
</dbReference>
<evidence type="ECO:0000256" key="1">
    <source>
        <dbReference type="ARBA" id="ARBA00014474"/>
    </source>
</evidence>
<evidence type="ECO:0000256" key="2">
    <source>
        <dbReference type="ARBA" id="ARBA00022714"/>
    </source>
</evidence>
<comment type="caution">
    <text evidence="7">The sequence shown here is derived from an EMBL/GenBank/DDBJ whole genome shotgun (WGS) entry which is preliminary data.</text>
</comment>
<accession>A0ABQ6H3U7</accession>
<dbReference type="PROSITE" id="PS50937">
    <property type="entry name" value="HTH_MERR_2"/>
    <property type="match status" value="1"/>
</dbReference>
<evidence type="ECO:0000259" key="6">
    <source>
        <dbReference type="PROSITE" id="PS50937"/>
    </source>
</evidence>
<evidence type="ECO:0000256" key="4">
    <source>
        <dbReference type="ARBA" id="ARBA00023014"/>
    </source>
</evidence>
<dbReference type="InterPro" id="IPR047057">
    <property type="entry name" value="MerR_fam"/>
</dbReference>
<dbReference type="PANTHER" id="PTHR30204">
    <property type="entry name" value="REDOX-CYCLING DRUG-SENSING TRANSCRIPTIONAL ACTIVATOR SOXR"/>
    <property type="match status" value="1"/>
</dbReference>
<sequence length="156" mass="17221">MTNEANLSVGKVAKRAGIKISTLHFYEEKGLIRSWRNNGNQRRYKPEVLRRISVIKAAQKMGVSLEDIKAALSALPNNRTPNKEDWQKLSTVWQALLNQRIKALEVLRDSVDSCIGCGCLSLSSCPLYNPEDALAKDGIGAIILNNNIASQTNPSD</sequence>
<keyword evidence="2" id="KW-0001">2Fe-2S</keyword>
<dbReference type="SUPFAM" id="SSF46955">
    <property type="entry name" value="Putative DNA-binding domain"/>
    <property type="match status" value="1"/>
</dbReference>
<evidence type="ECO:0000256" key="5">
    <source>
        <dbReference type="ARBA" id="ARBA00023125"/>
    </source>
</evidence>
<name>A0ABQ6H3U7_9GAMM</name>
<keyword evidence="5" id="KW-0238">DNA-binding</keyword>
<dbReference type="EMBL" id="BSSU01000003">
    <property type="protein sequence ID" value="GLX81111.1"/>
    <property type="molecule type" value="Genomic_DNA"/>
</dbReference>
<dbReference type="PROSITE" id="PS00552">
    <property type="entry name" value="HTH_MERR_1"/>
    <property type="match status" value="1"/>
</dbReference>
<dbReference type="Pfam" id="PF13411">
    <property type="entry name" value="MerR_1"/>
    <property type="match status" value="1"/>
</dbReference>